<reference evidence="2 3" key="1">
    <citation type="submission" date="2013-03" db="EMBL/GenBank/DDBJ databases">
        <title>The Genome Sequence of Cladophialophora psammophila CBS 110553.</title>
        <authorList>
            <consortium name="The Broad Institute Genomics Platform"/>
            <person name="Cuomo C."/>
            <person name="de Hoog S."/>
            <person name="Gorbushina A."/>
            <person name="Walker B."/>
            <person name="Young S.K."/>
            <person name="Zeng Q."/>
            <person name="Gargeya S."/>
            <person name="Fitzgerald M."/>
            <person name="Haas B."/>
            <person name="Abouelleil A."/>
            <person name="Allen A.W."/>
            <person name="Alvarado L."/>
            <person name="Arachchi H.M."/>
            <person name="Berlin A.M."/>
            <person name="Chapman S.B."/>
            <person name="Gainer-Dewar J."/>
            <person name="Goldberg J."/>
            <person name="Griggs A."/>
            <person name="Gujja S."/>
            <person name="Hansen M."/>
            <person name="Howarth C."/>
            <person name="Imamovic A."/>
            <person name="Ireland A."/>
            <person name="Larimer J."/>
            <person name="McCowan C."/>
            <person name="Murphy C."/>
            <person name="Pearson M."/>
            <person name="Poon T.W."/>
            <person name="Priest M."/>
            <person name="Roberts A."/>
            <person name="Saif S."/>
            <person name="Shea T."/>
            <person name="Sisk P."/>
            <person name="Sykes S."/>
            <person name="Wortman J."/>
            <person name="Nusbaum C."/>
            <person name="Birren B."/>
        </authorList>
    </citation>
    <scope>NUCLEOTIDE SEQUENCE [LARGE SCALE GENOMIC DNA]</scope>
    <source>
        <strain evidence="2 3">CBS 110553</strain>
    </source>
</reference>
<dbReference type="RefSeq" id="XP_007741558.1">
    <property type="nucleotide sequence ID" value="XM_007743368.1"/>
</dbReference>
<evidence type="ECO:0000259" key="1">
    <source>
        <dbReference type="Pfam" id="PF13577"/>
    </source>
</evidence>
<dbReference type="AlphaFoldDB" id="W9X2Q4"/>
<comment type="caution">
    <text evidence="2">The sequence shown here is derived from an EMBL/GenBank/DDBJ whole genome shotgun (WGS) entry which is preliminary data.</text>
</comment>
<dbReference type="GeneID" id="19187485"/>
<name>W9X2Q4_9EURO</name>
<accession>W9X2Q4</accession>
<dbReference type="OrthoDB" id="4157131at2759"/>
<feature type="domain" description="SnoaL-like" evidence="1">
    <location>
        <begin position="55"/>
        <end position="191"/>
    </location>
</feature>
<dbReference type="EMBL" id="AMGX01000003">
    <property type="protein sequence ID" value="EXJ74458.1"/>
    <property type="molecule type" value="Genomic_DNA"/>
</dbReference>
<gene>
    <name evidence="2" type="ORF">A1O5_02754</name>
</gene>
<sequence length="213" mass="23620">MSPRPAILAVNHPLSYSYSEPTPPSNGLQNGVKSRSSKTVSSLAIPETIEDRVRYLCEHQQITNLLNEYGYVLDACMVDHGAAQKWAALFTSDCVVTYPFGSHRGRDGLAQWAMNAETRFYRMLHASSNFTITFQSDTVAHARSALHAICGTDPDDIGRVFQEGGYYYWSFRKEGQGQGQGQGQGKWLISYLFLDVNWTRGDSLGLNEPGAAD</sequence>
<dbReference type="InterPro" id="IPR032710">
    <property type="entry name" value="NTF2-like_dom_sf"/>
</dbReference>
<protein>
    <recommendedName>
        <fullName evidence="1">SnoaL-like domain-containing protein</fullName>
    </recommendedName>
</protein>
<dbReference type="Gene3D" id="3.10.450.50">
    <property type="match status" value="1"/>
</dbReference>
<evidence type="ECO:0000313" key="2">
    <source>
        <dbReference type="EMBL" id="EXJ74458.1"/>
    </source>
</evidence>
<dbReference type="HOGENOM" id="CLU_079403_0_0_1"/>
<organism evidence="2 3">
    <name type="scientific">Cladophialophora psammophila CBS 110553</name>
    <dbReference type="NCBI Taxonomy" id="1182543"/>
    <lineage>
        <taxon>Eukaryota</taxon>
        <taxon>Fungi</taxon>
        <taxon>Dikarya</taxon>
        <taxon>Ascomycota</taxon>
        <taxon>Pezizomycotina</taxon>
        <taxon>Eurotiomycetes</taxon>
        <taxon>Chaetothyriomycetidae</taxon>
        <taxon>Chaetothyriales</taxon>
        <taxon>Herpotrichiellaceae</taxon>
        <taxon>Cladophialophora</taxon>
    </lineage>
</organism>
<dbReference type="InterPro" id="IPR037401">
    <property type="entry name" value="SnoaL-like"/>
</dbReference>
<dbReference type="Pfam" id="PF13577">
    <property type="entry name" value="SnoaL_4"/>
    <property type="match status" value="1"/>
</dbReference>
<keyword evidence="3" id="KW-1185">Reference proteome</keyword>
<dbReference type="Proteomes" id="UP000019471">
    <property type="component" value="Unassembled WGS sequence"/>
</dbReference>
<evidence type="ECO:0000313" key="3">
    <source>
        <dbReference type="Proteomes" id="UP000019471"/>
    </source>
</evidence>
<proteinExistence type="predicted"/>
<dbReference type="SUPFAM" id="SSF54427">
    <property type="entry name" value="NTF2-like"/>
    <property type="match status" value="1"/>
</dbReference>